<keyword evidence="4" id="KW-1185">Reference proteome</keyword>
<dbReference type="CDD" id="cd00838">
    <property type="entry name" value="MPP_superfamily"/>
    <property type="match status" value="1"/>
</dbReference>
<dbReference type="InterPro" id="IPR024654">
    <property type="entry name" value="Calcineurin-like_PHP_lpxH"/>
</dbReference>
<accession>A0A1H4FIE5</accession>
<dbReference type="Proteomes" id="UP000242469">
    <property type="component" value="Unassembled WGS sequence"/>
</dbReference>
<name>A0A1H4FIE5_9GAMM</name>
<proteinExistence type="inferred from homology"/>
<evidence type="ECO:0000313" key="3">
    <source>
        <dbReference type="EMBL" id="SEA97119.1"/>
    </source>
</evidence>
<dbReference type="RefSeq" id="WP_091827102.1">
    <property type="nucleotide sequence ID" value="NZ_FNRJ01000011.1"/>
</dbReference>
<gene>
    <name evidence="3" type="ORF">SAMN02745729_11174</name>
</gene>
<dbReference type="EMBL" id="FNRJ01000011">
    <property type="protein sequence ID" value="SEA97119.1"/>
    <property type="molecule type" value="Genomic_DNA"/>
</dbReference>
<evidence type="ECO:0000313" key="4">
    <source>
        <dbReference type="Proteomes" id="UP000242469"/>
    </source>
</evidence>
<evidence type="ECO:0000256" key="1">
    <source>
        <dbReference type="ARBA" id="ARBA00008950"/>
    </source>
</evidence>
<protein>
    <submittedName>
        <fullName evidence="3">Predicted phosphodiesterase</fullName>
    </submittedName>
</protein>
<dbReference type="PIRSF" id="PIRSF000883">
    <property type="entry name" value="Pesterase_MJ0912"/>
    <property type="match status" value="1"/>
</dbReference>
<dbReference type="AlphaFoldDB" id="A0A1H4FIE5"/>
<reference evidence="4" key="1">
    <citation type="submission" date="2016-10" db="EMBL/GenBank/DDBJ databases">
        <authorList>
            <person name="Varghese N."/>
            <person name="Submissions S."/>
        </authorList>
    </citation>
    <scope>NUCLEOTIDE SEQUENCE [LARGE SCALE GENOMIC DNA]</scope>
    <source>
        <strain evidence="4">DSM 11526</strain>
    </source>
</reference>
<dbReference type="SUPFAM" id="SSF56300">
    <property type="entry name" value="Metallo-dependent phosphatases"/>
    <property type="match status" value="1"/>
</dbReference>
<dbReference type="Gene3D" id="3.60.21.10">
    <property type="match status" value="1"/>
</dbReference>
<dbReference type="OrthoDB" id="9813918at2"/>
<dbReference type="InterPro" id="IPR011152">
    <property type="entry name" value="Pesterase_MJ0912"/>
</dbReference>
<sequence length="283" mass="31053">MMINPKRDLGLLNGPVLLFGGPYSNLAATEAMQAEAQRLQIPPERVICTGDIIAYCAEPVETLELIRHWGIHVVQGNCEQSLGAGAPDCGCGFDSGSSCSLLSIEWYRYASQRVSPEQQYWMAELPGQVDFQLGSLRFSVVHGSTQSINEFIFPGTPQALKQARLSATAADVVVGGHCGIPFGERLERGYWLNAGVIGMPANDGTRDGWYLLLEPDSNGVTANWHRLPYQAQQSRQRMQQADLCDAYAQALTSGRWPSTDILPEADRLEPATPLKPQTLRLSY</sequence>
<organism evidence="3 4">
    <name type="scientific">Marinobacterium iners DSM 11526</name>
    <dbReference type="NCBI Taxonomy" id="1122198"/>
    <lineage>
        <taxon>Bacteria</taxon>
        <taxon>Pseudomonadati</taxon>
        <taxon>Pseudomonadota</taxon>
        <taxon>Gammaproteobacteria</taxon>
        <taxon>Oceanospirillales</taxon>
        <taxon>Oceanospirillaceae</taxon>
        <taxon>Marinobacterium</taxon>
    </lineage>
</organism>
<comment type="similarity">
    <text evidence="1">Belongs to the metallophosphoesterase superfamily. YfcE family.</text>
</comment>
<dbReference type="STRING" id="1122198.SAMN02745729_11174"/>
<dbReference type="InterPro" id="IPR029052">
    <property type="entry name" value="Metallo-depent_PP-like"/>
</dbReference>
<dbReference type="Pfam" id="PF12850">
    <property type="entry name" value="Metallophos_2"/>
    <property type="match status" value="1"/>
</dbReference>
<evidence type="ECO:0000259" key="2">
    <source>
        <dbReference type="Pfam" id="PF12850"/>
    </source>
</evidence>
<feature type="domain" description="Calcineurin-like phosphoesterase" evidence="2">
    <location>
        <begin position="40"/>
        <end position="214"/>
    </location>
</feature>